<evidence type="ECO:0000313" key="2">
    <source>
        <dbReference type="EMBL" id="EUA15980.1"/>
    </source>
</evidence>
<organism evidence="2">
    <name type="scientific">Mycobacterium xenopi 4042</name>
    <dbReference type="NCBI Taxonomy" id="1299334"/>
    <lineage>
        <taxon>Bacteria</taxon>
        <taxon>Bacillati</taxon>
        <taxon>Actinomycetota</taxon>
        <taxon>Actinomycetes</taxon>
        <taxon>Mycobacteriales</taxon>
        <taxon>Mycobacteriaceae</taxon>
        <taxon>Mycobacterium</taxon>
    </lineage>
</organism>
<comment type="caution">
    <text evidence="2">The sequence shown here is derived from an EMBL/GenBank/DDBJ whole genome shotgun (WGS) entry which is preliminary data.</text>
</comment>
<sequence length="49" mass="5306">MNALVIEQLNAKPRHLSTLIGVEGARQPPPEKSKLLLDPSCGGSLTLRR</sequence>
<accession>X7ZBL6</accession>
<evidence type="ECO:0000256" key="1">
    <source>
        <dbReference type="SAM" id="MobiDB-lite"/>
    </source>
</evidence>
<gene>
    <name evidence="2" type="ORF">I553_0955</name>
</gene>
<dbReference type="EMBL" id="JAOB01000080">
    <property type="protein sequence ID" value="EUA15980.1"/>
    <property type="molecule type" value="Genomic_DNA"/>
</dbReference>
<reference evidence="2" key="1">
    <citation type="submission" date="2014-01" db="EMBL/GenBank/DDBJ databases">
        <authorList>
            <person name="Brown-Elliot B."/>
            <person name="Wallace R."/>
            <person name="Lenaerts A."/>
            <person name="Ordway D."/>
            <person name="DeGroote M.A."/>
            <person name="Parker T."/>
            <person name="Sizemore C."/>
            <person name="Tallon L.J."/>
            <person name="Sadzewicz L.K."/>
            <person name="Sengamalay N."/>
            <person name="Fraser C.M."/>
            <person name="Hine E."/>
            <person name="Shefchek K.A."/>
            <person name="Das S.P."/>
            <person name="Tettelin H."/>
        </authorList>
    </citation>
    <scope>NUCLEOTIDE SEQUENCE [LARGE SCALE GENOMIC DNA]</scope>
    <source>
        <strain evidence="2">4042</strain>
    </source>
</reference>
<dbReference type="PATRIC" id="fig|1299334.3.peg.8224"/>
<name>X7ZBL6_MYCXE</name>
<feature type="region of interest" description="Disordered" evidence="1">
    <location>
        <begin position="24"/>
        <end position="49"/>
    </location>
</feature>
<dbReference type="AlphaFoldDB" id="X7ZBL6"/>
<protein>
    <submittedName>
        <fullName evidence="2">Uncharacterized protein</fullName>
    </submittedName>
</protein>
<proteinExistence type="predicted"/>